<feature type="domain" description="Response regulatory" evidence="1">
    <location>
        <begin position="14"/>
        <end position="95"/>
    </location>
</feature>
<gene>
    <name evidence="2" type="ORF">NFRAN_2659</name>
</gene>
<dbReference type="InterPro" id="IPR011006">
    <property type="entry name" value="CheY-like_superfamily"/>
</dbReference>
<dbReference type="KEGG" id="nfn:NFRAN_2659"/>
<dbReference type="InterPro" id="IPR001789">
    <property type="entry name" value="Sig_transdc_resp-reg_receiver"/>
</dbReference>
<dbReference type="PROSITE" id="PS50110">
    <property type="entry name" value="RESPONSE_REGULATORY"/>
    <property type="match status" value="1"/>
</dbReference>
<dbReference type="Gene3D" id="3.40.50.2300">
    <property type="match status" value="1"/>
</dbReference>
<keyword evidence="3" id="KW-1185">Reference proteome</keyword>
<dbReference type="AlphaFoldDB" id="A0A484IG45"/>
<accession>A0A484IG45</accession>
<dbReference type="Proteomes" id="UP000294299">
    <property type="component" value="Chromosome NFRAN"/>
</dbReference>
<proteinExistence type="predicted"/>
<reference evidence="2 3" key="1">
    <citation type="submission" date="2019-02" db="EMBL/GenBank/DDBJ databases">
        <authorList>
            <person name="Lehtovirta-Morley E L."/>
        </authorList>
    </citation>
    <scope>NUCLEOTIDE SEQUENCE [LARGE SCALE GENOMIC DNA]</scope>
    <source>
        <strain evidence="2">NFRAN1</strain>
    </source>
</reference>
<evidence type="ECO:0000313" key="2">
    <source>
        <dbReference type="EMBL" id="VFJ14981.1"/>
    </source>
</evidence>
<evidence type="ECO:0000313" key="3">
    <source>
        <dbReference type="Proteomes" id="UP000294299"/>
    </source>
</evidence>
<name>A0A484IG45_9ARCH</name>
<dbReference type="EMBL" id="LR216287">
    <property type="protein sequence ID" value="VFJ14981.1"/>
    <property type="molecule type" value="Genomic_DNA"/>
</dbReference>
<evidence type="ECO:0000259" key="1">
    <source>
        <dbReference type="PROSITE" id="PS50110"/>
    </source>
</evidence>
<dbReference type="SUPFAM" id="SSF52172">
    <property type="entry name" value="CheY-like"/>
    <property type="match status" value="1"/>
</dbReference>
<sequence>MEHLNKITRNPPKVVMVCEDGIDLLDLYSNVLELRFGVIKVSSGCDCINKYVEQKTNGSNVDLLFLDYKLGDMLGDVVARRIKEQLYQDYLDICL</sequence>
<protein>
    <submittedName>
        <fullName evidence="2">Response regulator receiver domain protein</fullName>
    </submittedName>
</protein>
<organism evidence="2 3">
    <name type="scientific">Candidatus Nitrosocosmicus franklandianus</name>
    <dbReference type="NCBI Taxonomy" id="1798806"/>
    <lineage>
        <taxon>Archaea</taxon>
        <taxon>Nitrososphaerota</taxon>
        <taxon>Nitrososphaeria</taxon>
        <taxon>Nitrososphaerales</taxon>
        <taxon>Nitrososphaeraceae</taxon>
        <taxon>Candidatus Nitrosocosmicus</taxon>
    </lineage>
</organism>
<dbReference type="GO" id="GO:0000160">
    <property type="term" value="P:phosphorelay signal transduction system"/>
    <property type="evidence" value="ECO:0007669"/>
    <property type="project" value="InterPro"/>
</dbReference>